<dbReference type="InterPro" id="IPR000073">
    <property type="entry name" value="AB_hydrolase_1"/>
</dbReference>
<dbReference type="PANTHER" id="PTHR43194:SF2">
    <property type="entry name" value="PEROXISOMAL MEMBRANE PROTEIN LPX1"/>
    <property type="match status" value="1"/>
</dbReference>
<evidence type="ECO:0000259" key="1">
    <source>
        <dbReference type="Pfam" id="PF12697"/>
    </source>
</evidence>
<dbReference type="GO" id="GO:0016787">
    <property type="term" value="F:hydrolase activity"/>
    <property type="evidence" value="ECO:0007669"/>
    <property type="project" value="UniProtKB-KW"/>
</dbReference>
<dbReference type="Gene3D" id="3.40.50.1820">
    <property type="entry name" value="alpha/beta hydrolase"/>
    <property type="match status" value="1"/>
</dbReference>
<gene>
    <name evidence="2" type="ORF">BN971_00203</name>
</gene>
<dbReference type="Pfam" id="PF12697">
    <property type="entry name" value="Abhydrolase_6"/>
    <property type="match status" value="1"/>
</dbReference>
<dbReference type="Proteomes" id="UP000198875">
    <property type="component" value="Unassembled WGS sequence"/>
</dbReference>
<evidence type="ECO:0000313" key="2">
    <source>
        <dbReference type="EMBL" id="CPR02527.1"/>
    </source>
</evidence>
<sequence length="275" mass="30287">MTVKRWGAGPELEVIDKGPRSESGRPPLLFVHGAWHGAWCWDEHFLDFFAARGYRALAVSLRGHGQSPAPKPLRFCSIADLVDDVAAVADGLPRRPVVIGHSMGGFVVQKYLETQDAPGAALLASVPPSGIARFLLRRFTRHPWRTTRALAQGKSLDFIGGTAELTRESFFSERAPGEDVERCLARLGEEYVGKHVLDMLFLDLPRPRTVRAPLCVLGAEHDTCFTQDEVRATATAYHVEAEIFPSMGHDMMLEPAWAAVAERIQGWLESCCAAV</sequence>
<dbReference type="PANTHER" id="PTHR43194">
    <property type="entry name" value="HYDROLASE ALPHA/BETA FOLD FAMILY"/>
    <property type="match status" value="1"/>
</dbReference>
<name>A0A0U0W2F2_MYCBE</name>
<evidence type="ECO:0000313" key="3">
    <source>
        <dbReference type="Proteomes" id="UP000198875"/>
    </source>
</evidence>
<proteinExistence type="predicted"/>
<organism evidence="2 3">
    <name type="scientific">Mycobacterium bohemicum DSM 44277</name>
    <dbReference type="NCBI Taxonomy" id="1236609"/>
    <lineage>
        <taxon>Bacteria</taxon>
        <taxon>Bacillati</taxon>
        <taxon>Actinomycetota</taxon>
        <taxon>Actinomycetes</taxon>
        <taxon>Mycobacteriales</taxon>
        <taxon>Mycobacteriaceae</taxon>
        <taxon>Mycobacterium</taxon>
    </lineage>
</organism>
<dbReference type="EMBL" id="CSTD01000001">
    <property type="protein sequence ID" value="CPR02527.1"/>
    <property type="molecule type" value="Genomic_DNA"/>
</dbReference>
<reference evidence="2 3" key="1">
    <citation type="submission" date="2015-03" db="EMBL/GenBank/DDBJ databases">
        <authorList>
            <person name="Murphy D."/>
        </authorList>
    </citation>
    <scope>NUCLEOTIDE SEQUENCE [LARGE SCALE GENOMIC DNA]</scope>
    <source>
        <strain evidence="2 3">DSM 44277</strain>
    </source>
</reference>
<dbReference type="OrthoDB" id="9773549at2"/>
<keyword evidence="2" id="KW-0378">Hydrolase</keyword>
<dbReference type="InterPro" id="IPR029058">
    <property type="entry name" value="AB_hydrolase_fold"/>
</dbReference>
<dbReference type="RefSeq" id="WP_085179102.1">
    <property type="nucleotide sequence ID" value="NZ_CSTD01000001.1"/>
</dbReference>
<dbReference type="SUPFAM" id="SSF53474">
    <property type="entry name" value="alpha/beta-Hydrolases"/>
    <property type="match status" value="1"/>
</dbReference>
<feature type="domain" description="AB hydrolase-1" evidence="1">
    <location>
        <begin position="28"/>
        <end position="262"/>
    </location>
</feature>
<dbReference type="InterPro" id="IPR050228">
    <property type="entry name" value="Carboxylesterase_BioH"/>
</dbReference>
<protein>
    <submittedName>
        <fullName evidence="2">Alpha/beta hydrolase fold protein</fullName>
    </submittedName>
</protein>
<accession>A0A0U0W2F2</accession>
<dbReference type="AlphaFoldDB" id="A0A0U0W2F2"/>